<organism evidence="2">
    <name type="scientific">viral metagenome</name>
    <dbReference type="NCBI Taxonomy" id="1070528"/>
    <lineage>
        <taxon>unclassified sequences</taxon>
        <taxon>metagenomes</taxon>
        <taxon>organismal metagenomes</taxon>
    </lineage>
</organism>
<evidence type="ECO:0000313" key="2">
    <source>
        <dbReference type="EMBL" id="QHS83521.1"/>
    </source>
</evidence>
<protein>
    <recommendedName>
        <fullName evidence="1">GIY-YIG domain-containing protein</fullName>
    </recommendedName>
</protein>
<dbReference type="AlphaFoldDB" id="A0A6C0AW68"/>
<dbReference type="InterPro" id="IPR000305">
    <property type="entry name" value="GIY-YIG_endonuc"/>
</dbReference>
<sequence length="102" mass="11810">MSCNTWHCYLLIGITGRHTYIGATTDVNRRLRQHNGEICSGAKRTRSHRPWRLLAHVEVGDKIAALQLEWHMKRGRGLKNRLKRFIELSEEKGLTAIINEYG</sequence>
<dbReference type="PROSITE" id="PS50164">
    <property type="entry name" value="GIY_YIG"/>
    <property type="match status" value="1"/>
</dbReference>
<feature type="domain" description="GIY-YIG" evidence="1">
    <location>
        <begin position="4"/>
        <end position="84"/>
    </location>
</feature>
<accession>A0A6C0AW68</accession>
<evidence type="ECO:0000259" key="1">
    <source>
        <dbReference type="PROSITE" id="PS50164"/>
    </source>
</evidence>
<dbReference type="PANTHER" id="PTHR20208:SF13">
    <property type="entry name" value="STRUCTURE-SPECIFIC ENDONUCLEASE SUBUNIT SLX1"/>
    <property type="match status" value="1"/>
</dbReference>
<dbReference type="Pfam" id="PF01541">
    <property type="entry name" value="GIY-YIG"/>
    <property type="match status" value="1"/>
</dbReference>
<dbReference type="Gene3D" id="3.40.1440.10">
    <property type="entry name" value="GIY-YIG endonuclease"/>
    <property type="match status" value="1"/>
</dbReference>
<dbReference type="EMBL" id="MN738760">
    <property type="protein sequence ID" value="QHS83521.1"/>
    <property type="molecule type" value="Genomic_DNA"/>
</dbReference>
<name>A0A6C0AW68_9ZZZZ</name>
<dbReference type="InterPro" id="IPR050381">
    <property type="entry name" value="SLX1_endonuclease"/>
</dbReference>
<dbReference type="SUPFAM" id="SSF82771">
    <property type="entry name" value="GIY-YIG endonuclease"/>
    <property type="match status" value="1"/>
</dbReference>
<dbReference type="PANTHER" id="PTHR20208">
    <property type="entry name" value="STRUCTURE-SPECIFIC ENDONUCLEASE SUBUNIT SLX1"/>
    <property type="match status" value="1"/>
</dbReference>
<reference evidence="2" key="1">
    <citation type="journal article" date="2020" name="Nature">
        <title>Giant virus diversity and host interactions through global metagenomics.</title>
        <authorList>
            <person name="Schulz F."/>
            <person name="Roux S."/>
            <person name="Paez-Espino D."/>
            <person name="Jungbluth S."/>
            <person name="Walsh D.A."/>
            <person name="Denef V.J."/>
            <person name="McMahon K.D."/>
            <person name="Konstantinidis K.T."/>
            <person name="Eloe-Fadrosh E.A."/>
            <person name="Kyrpides N.C."/>
            <person name="Woyke T."/>
        </authorList>
    </citation>
    <scope>NUCLEOTIDE SEQUENCE</scope>
    <source>
        <strain evidence="2">GVMAG-S-ERX555961-36</strain>
    </source>
</reference>
<dbReference type="InterPro" id="IPR035901">
    <property type="entry name" value="GIY-YIG_endonuc_sf"/>
</dbReference>
<proteinExistence type="predicted"/>